<keyword evidence="2" id="KW-0614">Plasmid</keyword>
<evidence type="ECO:0000256" key="1">
    <source>
        <dbReference type="SAM" id="Coils"/>
    </source>
</evidence>
<evidence type="ECO:0000313" key="3">
    <source>
        <dbReference type="Proteomes" id="UP000295294"/>
    </source>
</evidence>
<dbReference type="AlphaFoldDB" id="A0A4P7LMM6"/>
<dbReference type="OrthoDB" id="9017980at2"/>
<dbReference type="EMBL" id="CP038637">
    <property type="protein sequence ID" value="QBY56079.1"/>
    <property type="molecule type" value="Genomic_DNA"/>
</dbReference>
<proteinExistence type="predicted"/>
<geneLocation type="plasmid" evidence="2">
    <name>unnamed2</name>
</geneLocation>
<accession>A0A4P7LMM6</accession>
<evidence type="ECO:0000313" key="2">
    <source>
        <dbReference type="EMBL" id="QBY56079.1"/>
    </source>
</evidence>
<name>A0A4P7LMM6_9BURK</name>
<dbReference type="KEGG" id="cox:E0W60_34065"/>
<dbReference type="Proteomes" id="UP000295294">
    <property type="component" value="Plasmid unnamed2"/>
</dbReference>
<reference evidence="2 3" key="1">
    <citation type="submission" date="2019-03" db="EMBL/GenBank/DDBJ databases">
        <title>Efficiently degradation of phenoxyalkanoic acid herbicides by Cupriavidus oxalaticus strain X32.</title>
        <authorList>
            <person name="Sheng X."/>
        </authorList>
    </citation>
    <scope>NUCLEOTIDE SEQUENCE [LARGE SCALE GENOMIC DNA]</scope>
    <source>
        <strain evidence="2 3">X32</strain>
        <plasmid evidence="2 3">unnamed2</plasmid>
    </source>
</reference>
<gene>
    <name evidence="2" type="ORF">E0W60_34065</name>
</gene>
<organism evidence="2 3">
    <name type="scientific">Cupriavidus oxalaticus</name>
    <dbReference type="NCBI Taxonomy" id="96344"/>
    <lineage>
        <taxon>Bacteria</taxon>
        <taxon>Pseudomonadati</taxon>
        <taxon>Pseudomonadota</taxon>
        <taxon>Betaproteobacteria</taxon>
        <taxon>Burkholderiales</taxon>
        <taxon>Burkholderiaceae</taxon>
        <taxon>Cupriavidus</taxon>
    </lineage>
</organism>
<keyword evidence="1" id="KW-0175">Coiled coil</keyword>
<sequence>MLDSLNLNLARAQGRRADDWAAYARELEAQLREAEANLRGVRAVRDAALAELSKVDPKNYMLVQANRQAIGQAAYDDEMRRRRAS</sequence>
<protein>
    <submittedName>
        <fullName evidence="2">Uncharacterized protein</fullName>
    </submittedName>
</protein>
<feature type="coiled-coil region" evidence="1">
    <location>
        <begin position="17"/>
        <end position="51"/>
    </location>
</feature>